<dbReference type="Gene3D" id="3.90.79.10">
    <property type="entry name" value="Nucleoside Triphosphate Pyrophosphohydrolase"/>
    <property type="match status" value="1"/>
</dbReference>
<organism evidence="3 4">
    <name type="scientific">Actinomadura physcomitrii</name>
    <dbReference type="NCBI Taxonomy" id="2650748"/>
    <lineage>
        <taxon>Bacteria</taxon>
        <taxon>Bacillati</taxon>
        <taxon>Actinomycetota</taxon>
        <taxon>Actinomycetes</taxon>
        <taxon>Streptosporangiales</taxon>
        <taxon>Thermomonosporaceae</taxon>
        <taxon>Actinomadura</taxon>
    </lineage>
</organism>
<dbReference type="PANTHER" id="PTHR11839">
    <property type="entry name" value="UDP/ADP-SUGAR PYROPHOSPHATASE"/>
    <property type="match status" value="1"/>
</dbReference>
<dbReference type="InterPro" id="IPR015797">
    <property type="entry name" value="NUDIX_hydrolase-like_dom_sf"/>
</dbReference>
<evidence type="ECO:0000256" key="1">
    <source>
        <dbReference type="ARBA" id="ARBA00001946"/>
    </source>
</evidence>
<dbReference type="PANTHER" id="PTHR11839:SF18">
    <property type="entry name" value="NUDIX HYDROLASE DOMAIN-CONTAINING PROTEIN"/>
    <property type="match status" value="1"/>
</dbReference>
<dbReference type="RefSeq" id="WP_151590904.1">
    <property type="nucleotide sequence ID" value="NZ_WBMS02000002.1"/>
</dbReference>
<dbReference type="GO" id="GO:0016787">
    <property type="term" value="F:hydrolase activity"/>
    <property type="evidence" value="ECO:0007669"/>
    <property type="project" value="UniProtKB-KW"/>
</dbReference>
<evidence type="ECO:0000313" key="4">
    <source>
        <dbReference type="Proteomes" id="UP000462055"/>
    </source>
</evidence>
<comment type="cofactor">
    <cofactor evidence="1">
        <name>Mg(2+)</name>
        <dbReference type="ChEBI" id="CHEBI:18420"/>
    </cofactor>
</comment>
<keyword evidence="4" id="KW-1185">Reference proteome</keyword>
<evidence type="ECO:0000256" key="2">
    <source>
        <dbReference type="ARBA" id="ARBA00022801"/>
    </source>
</evidence>
<dbReference type="SUPFAM" id="SSF55811">
    <property type="entry name" value="Nudix"/>
    <property type="match status" value="1"/>
</dbReference>
<name>A0A6I4M049_9ACTN</name>
<protein>
    <submittedName>
        <fullName evidence="3">ADP-ribose pyrophosphatase</fullName>
    </submittedName>
</protein>
<gene>
    <name evidence="3" type="ORF">F8568_002405</name>
</gene>
<dbReference type="CDD" id="cd24161">
    <property type="entry name" value="NUDIX_ADPRase_Ndx2"/>
    <property type="match status" value="1"/>
</dbReference>
<dbReference type="EMBL" id="WBMS02000002">
    <property type="protein sequence ID" value="MVZ99257.1"/>
    <property type="molecule type" value="Genomic_DNA"/>
</dbReference>
<dbReference type="Proteomes" id="UP000462055">
    <property type="component" value="Unassembled WGS sequence"/>
</dbReference>
<sequence length="184" mass="20795">MSREQEPAVRRVGSRVVYENPWMLVREDEVERLDGSRGIYGIIEKPDFALVIPVEGDGFHMVEEFRYPIGRRTWSFPQGSLPDRQSAEPEELARIELAQETGLRAGTLTHLGHLNCSHGTSGQGFDVFLATDLKAGEADREPEEQDMRQRLVPRAEFAAMIRDGRVTDDSTVAAYTLLTLHENR</sequence>
<comment type="caution">
    <text evidence="3">The sequence shown here is derived from an EMBL/GenBank/DDBJ whole genome shotgun (WGS) entry which is preliminary data.</text>
</comment>
<dbReference type="GO" id="GO:0019693">
    <property type="term" value="P:ribose phosphate metabolic process"/>
    <property type="evidence" value="ECO:0007669"/>
    <property type="project" value="TreeGrafter"/>
</dbReference>
<keyword evidence="2" id="KW-0378">Hydrolase</keyword>
<proteinExistence type="predicted"/>
<evidence type="ECO:0000313" key="3">
    <source>
        <dbReference type="EMBL" id="MVZ99257.1"/>
    </source>
</evidence>
<accession>A0A6I4M049</accession>
<reference evidence="3" key="1">
    <citation type="submission" date="2019-12" db="EMBL/GenBank/DDBJ databases">
        <title>Actinomadura physcomitrii sp. nov., a novel actinomycete isolated from moss [Physcomitrium sphaericum (Ludw) Fuernr].</title>
        <authorList>
            <person name="Zhuang X."/>
        </authorList>
    </citation>
    <scope>NUCLEOTIDE SEQUENCE [LARGE SCALE GENOMIC DNA]</scope>
    <source>
        <strain evidence="3">LD22</strain>
    </source>
</reference>
<dbReference type="GO" id="GO:0006753">
    <property type="term" value="P:nucleoside phosphate metabolic process"/>
    <property type="evidence" value="ECO:0007669"/>
    <property type="project" value="TreeGrafter"/>
</dbReference>
<dbReference type="AlphaFoldDB" id="A0A6I4M049"/>
<dbReference type="GO" id="GO:0005829">
    <property type="term" value="C:cytosol"/>
    <property type="evidence" value="ECO:0007669"/>
    <property type="project" value="TreeGrafter"/>
</dbReference>